<gene>
    <name evidence="1" type="ORF">DSOL_2740</name>
</gene>
<evidence type="ECO:0000313" key="1">
    <source>
        <dbReference type="EMBL" id="OLN31401.1"/>
    </source>
</evidence>
<dbReference type="Proteomes" id="UP000186102">
    <property type="component" value="Unassembled WGS sequence"/>
</dbReference>
<accession>A0A1Q8QVM2</accession>
<comment type="caution">
    <text evidence="1">The sequence shown here is derived from an EMBL/GenBank/DDBJ whole genome shotgun (WGS) entry which is preliminary data.</text>
</comment>
<protein>
    <submittedName>
        <fullName evidence="1">Uncharacterized protein</fullName>
    </submittedName>
</protein>
<dbReference type="STRING" id="1888891.DSOL_2740"/>
<evidence type="ECO:0000313" key="2">
    <source>
        <dbReference type="Proteomes" id="UP000186102"/>
    </source>
</evidence>
<proteinExistence type="predicted"/>
<reference evidence="1 2" key="1">
    <citation type="submission" date="2016-09" db="EMBL/GenBank/DDBJ databases">
        <title>Complete genome of Desulfosporosinus sp. OL.</title>
        <authorList>
            <person name="Mardanov A."/>
            <person name="Beletsky A."/>
            <person name="Panova A."/>
            <person name="Karnachuk O."/>
            <person name="Ravin N."/>
        </authorList>
    </citation>
    <scope>NUCLEOTIDE SEQUENCE [LARGE SCALE GENOMIC DNA]</scope>
    <source>
        <strain evidence="1 2">OL</strain>
    </source>
</reference>
<keyword evidence="2" id="KW-1185">Reference proteome</keyword>
<organism evidence="1 2">
    <name type="scientific">Desulfosporosinus metallidurans</name>
    <dbReference type="NCBI Taxonomy" id="1888891"/>
    <lineage>
        <taxon>Bacteria</taxon>
        <taxon>Bacillati</taxon>
        <taxon>Bacillota</taxon>
        <taxon>Clostridia</taxon>
        <taxon>Eubacteriales</taxon>
        <taxon>Desulfitobacteriaceae</taxon>
        <taxon>Desulfosporosinus</taxon>
    </lineage>
</organism>
<dbReference type="EMBL" id="MLBF01000019">
    <property type="protein sequence ID" value="OLN31401.1"/>
    <property type="molecule type" value="Genomic_DNA"/>
</dbReference>
<sequence length="171" mass="19378">MRICLSAAWRSIHLHLQLILWLRFRNFLCSRKQLLNVATGAFEKNGLQSQSKVFLIQRVDQLRGGNLHGAVEKIGRQLDELSFTAGKVLIGQHFFKVDALSVDIPAGLFIQIVFCREKQIQGRQVIAVSPAIGINPVFLLQAVYDLLPVDFIVKMYHTIFLLINGCNLQHQ</sequence>
<dbReference type="AlphaFoldDB" id="A0A1Q8QVM2"/>
<name>A0A1Q8QVM2_9FIRM</name>